<evidence type="ECO:0000313" key="4">
    <source>
        <dbReference type="Proteomes" id="UP000507470"/>
    </source>
</evidence>
<gene>
    <name evidence="3" type="ORF">MCOR_44069</name>
</gene>
<sequence>MNNVVQIKLLNIYIDAFLFVLQVTGYLTSIAQQLSVLEGRSCTEKLLCDLQHQIMIMCPLTKQMILNILGSILLVPVTMETFPSMYEILNEALLNHVNTVFDIIPVFLNCSKHILYINLIDDSHAPIKGQNSGRGGAHIDVELQEMPQFPLTYTRLLFWLIKEGDQDVLYQKPNVTTDLIGCIHMMDRLFTLISTHKEEFSKVAVYVVADYVDHVHQHTLLPAVKKALVSAIYKLLDISDKHVLAQLHTVLNQGVREVFKGLYNDYSNFYKYTGRV</sequence>
<keyword evidence="1" id="KW-0472">Membrane</keyword>
<organism evidence="3 4">
    <name type="scientific">Mytilus coruscus</name>
    <name type="common">Sea mussel</name>
    <dbReference type="NCBI Taxonomy" id="42192"/>
    <lineage>
        <taxon>Eukaryota</taxon>
        <taxon>Metazoa</taxon>
        <taxon>Spiralia</taxon>
        <taxon>Lophotrochozoa</taxon>
        <taxon>Mollusca</taxon>
        <taxon>Bivalvia</taxon>
        <taxon>Autobranchia</taxon>
        <taxon>Pteriomorphia</taxon>
        <taxon>Mytilida</taxon>
        <taxon>Mytiloidea</taxon>
        <taxon>Mytilidae</taxon>
        <taxon>Mytilinae</taxon>
        <taxon>Mytilus</taxon>
    </lineage>
</organism>
<dbReference type="GO" id="GO:0042254">
    <property type="term" value="P:ribosome biogenesis"/>
    <property type="evidence" value="ECO:0007669"/>
    <property type="project" value="TreeGrafter"/>
</dbReference>
<proteinExistence type="predicted"/>
<dbReference type="Pfam" id="PF10441">
    <property type="entry name" value="Urb2"/>
    <property type="match status" value="1"/>
</dbReference>
<dbReference type="Proteomes" id="UP000507470">
    <property type="component" value="Unassembled WGS sequence"/>
</dbReference>
<keyword evidence="4" id="KW-1185">Reference proteome</keyword>
<dbReference type="InterPro" id="IPR018849">
    <property type="entry name" value="Urb2/Npa2_C"/>
</dbReference>
<dbReference type="PANTHER" id="PTHR15682:SF2">
    <property type="entry name" value="UNHEALTHY RIBOSOME BIOGENESIS PROTEIN 2 HOMOLOG"/>
    <property type="match status" value="1"/>
</dbReference>
<dbReference type="AlphaFoldDB" id="A0A6J8DQL4"/>
<feature type="domain" description="Nucleolar 27S pre-rRNA processing Urb2/Npa2 C-terminal" evidence="2">
    <location>
        <begin position="51"/>
        <end position="274"/>
    </location>
</feature>
<keyword evidence="1" id="KW-0812">Transmembrane</keyword>
<name>A0A6J8DQL4_MYTCO</name>
<protein>
    <submittedName>
        <fullName evidence="3">URB2</fullName>
    </submittedName>
</protein>
<dbReference type="GO" id="GO:0005730">
    <property type="term" value="C:nucleolus"/>
    <property type="evidence" value="ECO:0007669"/>
    <property type="project" value="TreeGrafter"/>
</dbReference>
<evidence type="ECO:0000259" key="2">
    <source>
        <dbReference type="Pfam" id="PF10441"/>
    </source>
</evidence>
<feature type="transmembrane region" description="Helical" evidence="1">
    <location>
        <begin position="12"/>
        <end position="34"/>
    </location>
</feature>
<dbReference type="OrthoDB" id="160374at2759"/>
<keyword evidence="1" id="KW-1133">Transmembrane helix</keyword>
<accession>A0A6J8DQL4</accession>
<dbReference type="InterPro" id="IPR052609">
    <property type="entry name" value="Ribosome_Biogenesis_Reg"/>
</dbReference>
<evidence type="ECO:0000313" key="3">
    <source>
        <dbReference type="EMBL" id="CAC5410918.1"/>
    </source>
</evidence>
<reference evidence="3 4" key="1">
    <citation type="submission" date="2020-06" db="EMBL/GenBank/DDBJ databases">
        <authorList>
            <person name="Li R."/>
            <person name="Bekaert M."/>
        </authorList>
    </citation>
    <scope>NUCLEOTIDE SEQUENCE [LARGE SCALE GENOMIC DNA]</scope>
    <source>
        <strain evidence="4">wild</strain>
    </source>
</reference>
<dbReference type="PANTHER" id="PTHR15682">
    <property type="entry name" value="UNHEALTHY RIBOSOME BIOGENESIS PROTEIN 2 HOMOLOG"/>
    <property type="match status" value="1"/>
</dbReference>
<evidence type="ECO:0000256" key="1">
    <source>
        <dbReference type="SAM" id="Phobius"/>
    </source>
</evidence>
<dbReference type="EMBL" id="CACVKT020007820">
    <property type="protein sequence ID" value="CAC5410918.1"/>
    <property type="molecule type" value="Genomic_DNA"/>
</dbReference>